<evidence type="ECO:0000256" key="4">
    <source>
        <dbReference type="SAM" id="MobiDB-lite"/>
    </source>
</evidence>
<dbReference type="Proteomes" id="UP000232875">
    <property type="component" value="Unassembled WGS sequence"/>
</dbReference>
<comment type="function">
    <text evidence="1">Transcription factor involved in RNA polymerase II transcription regulation. May function in both SPT15/TBP post-recruitment and recruitment steps of transcription.</text>
</comment>
<keyword evidence="3" id="KW-0539">Nucleus</keyword>
<evidence type="ECO:0000256" key="1">
    <source>
        <dbReference type="ARBA" id="ARBA00037349"/>
    </source>
</evidence>
<dbReference type="InterPro" id="IPR017923">
    <property type="entry name" value="TFIIS_N"/>
</dbReference>
<dbReference type="PANTHER" id="PTHR46010">
    <property type="entry name" value="PROTEIN IWS1 HOMOLOG"/>
    <property type="match status" value="1"/>
</dbReference>
<reference evidence="6 7" key="1">
    <citation type="submission" date="2017-10" db="EMBL/GenBank/DDBJ databases">
        <title>A novel species of cold-tolerant Malassezia isolated from bats.</title>
        <authorList>
            <person name="Lorch J.M."/>
            <person name="Palmer J.M."/>
            <person name="Vanderwolf K.J."/>
            <person name="Schmidt K.Z."/>
            <person name="Verant M.L."/>
            <person name="Weller T.J."/>
            <person name="Blehert D.S."/>
        </authorList>
    </citation>
    <scope>NUCLEOTIDE SEQUENCE [LARGE SCALE GENOMIC DNA]</scope>
    <source>
        <strain evidence="6 7">NWHC:44797-103</strain>
    </source>
</reference>
<gene>
    <name evidence="6" type="primary">IWS1</name>
    <name evidence="6" type="ORF">MVES_000815</name>
</gene>
<dbReference type="GO" id="GO:0005634">
    <property type="term" value="C:nucleus"/>
    <property type="evidence" value="ECO:0007669"/>
    <property type="project" value="UniProtKB-SubCell"/>
</dbReference>
<organism evidence="6 7">
    <name type="scientific">Malassezia vespertilionis</name>
    <dbReference type="NCBI Taxonomy" id="2020962"/>
    <lineage>
        <taxon>Eukaryota</taxon>
        <taxon>Fungi</taxon>
        <taxon>Dikarya</taxon>
        <taxon>Basidiomycota</taxon>
        <taxon>Ustilaginomycotina</taxon>
        <taxon>Malasseziomycetes</taxon>
        <taxon>Malasseziales</taxon>
        <taxon>Malasseziaceae</taxon>
        <taxon>Malassezia</taxon>
    </lineage>
</organism>
<proteinExistence type="inferred from homology"/>
<dbReference type="OrthoDB" id="21124at2759"/>
<accession>A0A2N1JED4</accession>
<dbReference type="InterPro" id="IPR051037">
    <property type="entry name" value="RNAPII_TF_IWS1"/>
</dbReference>
<protein>
    <submittedName>
        <fullName evidence="6">Iws1p</fullName>
    </submittedName>
</protein>
<dbReference type="Pfam" id="PF08711">
    <property type="entry name" value="Med26"/>
    <property type="match status" value="1"/>
</dbReference>
<comment type="subcellular location">
    <subcellularLocation>
        <location evidence="3">Nucleus</location>
    </subcellularLocation>
</comment>
<comment type="similarity">
    <text evidence="2">Belongs to the IWS1 family.</text>
</comment>
<sequence length="348" mass="39485">MSAEEETANFRDSEDEEYGQDARAQETEVVDTLPSIPHREVTEEISAPPKKKKSKHDDDDDVDDVVVQDNTPEPEGEQVPEISEKERIRAQVDAQIEAALKAGKRRTTRRRATGDDDLELMADEEVSALQKEMILAADEDEEANRLKQPATAKLRMLSRVVSTLQKTHLQQAILDNNLLEGVKRWLEPLPDRSLPALNIQKQLFGVLEAMTIDTISLKMSGLGRVVVFYTLCDRVEKSIKRSAEHLIEVWTRPILKRSASYRDRHVAQAEWHQYSPHNPSSHFSGNAFSTDSSRRHVGIPQAVTTGFQVAPRNTVGGSMNEHEHHTRIANHQKLNRFKSRLKDARARR</sequence>
<evidence type="ECO:0000256" key="2">
    <source>
        <dbReference type="ARBA" id="ARBA00037992"/>
    </source>
</evidence>
<dbReference type="Gene3D" id="1.20.930.10">
    <property type="entry name" value="Conserved domain common to transcription factors TFIIS, elongin A, CRSP70"/>
    <property type="match status" value="1"/>
</dbReference>
<evidence type="ECO:0000313" key="6">
    <source>
        <dbReference type="EMBL" id="PKI84904.1"/>
    </source>
</evidence>
<dbReference type="PROSITE" id="PS51319">
    <property type="entry name" value="TFIIS_N"/>
    <property type="match status" value="1"/>
</dbReference>
<evidence type="ECO:0000313" key="7">
    <source>
        <dbReference type="Proteomes" id="UP000232875"/>
    </source>
</evidence>
<name>A0A2N1JED4_9BASI</name>
<evidence type="ECO:0000259" key="5">
    <source>
        <dbReference type="PROSITE" id="PS51319"/>
    </source>
</evidence>
<dbReference type="PANTHER" id="PTHR46010:SF1">
    <property type="entry name" value="PROTEIN IWS1 HOMOLOG"/>
    <property type="match status" value="1"/>
</dbReference>
<dbReference type="EMBL" id="KZ454988">
    <property type="protein sequence ID" value="PKI84904.1"/>
    <property type="molecule type" value="Genomic_DNA"/>
</dbReference>
<feature type="domain" description="TFIIS N-terminal" evidence="5">
    <location>
        <begin position="180"/>
        <end position="257"/>
    </location>
</feature>
<evidence type="ECO:0000256" key="3">
    <source>
        <dbReference type="PROSITE-ProRule" id="PRU00649"/>
    </source>
</evidence>
<dbReference type="STRING" id="2020962.A0A2N1JED4"/>
<feature type="compositionally biased region" description="Acidic residues" evidence="4">
    <location>
        <begin position="1"/>
        <end position="19"/>
    </location>
</feature>
<dbReference type="AlphaFoldDB" id="A0A2N1JED4"/>
<keyword evidence="7" id="KW-1185">Reference proteome</keyword>
<dbReference type="GO" id="GO:0016973">
    <property type="term" value="P:poly(A)+ mRNA export from nucleus"/>
    <property type="evidence" value="ECO:0007669"/>
    <property type="project" value="TreeGrafter"/>
</dbReference>
<feature type="region of interest" description="Disordered" evidence="4">
    <location>
        <begin position="1"/>
        <end position="85"/>
    </location>
</feature>
<feature type="compositionally biased region" description="Acidic residues" evidence="4">
    <location>
        <begin position="58"/>
        <end position="78"/>
    </location>
</feature>
<dbReference type="InterPro" id="IPR035441">
    <property type="entry name" value="TFIIS/LEDGF_dom_sf"/>
</dbReference>